<comment type="caution">
    <text evidence="3">The sequence shown here is derived from an EMBL/GenBank/DDBJ whole genome shotgun (WGS) entry which is preliminary data.</text>
</comment>
<dbReference type="PANTHER" id="PTHR23216">
    <property type="entry name" value="NUCLEOLAR AND COILED-BODY PHOSPHOPROTEIN 1"/>
    <property type="match status" value="1"/>
</dbReference>
<dbReference type="PROSITE" id="PS50896">
    <property type="entry name" value="LISH"/>
    <property type="match status" value="1"/>
</dbReference>
<name>A0ABQ8I885_9ROSI</name>
<protein>
    <recommendedName>
        <fullName evidence="2">Srp40 C-terminal domain-containing protein</fullName>
    </recommendedName>
</protein>
<dbReference type="PANTHER" id="PTHR23216:SF1">
    <property type="entry name" value="NUCLEOLAR AND COILED-BODY PHOSPHOPROTEIN 1"/>
    <property type="match status" value="1"/>
</dbReference>
<reference evidence="3 4" key="1">
    <citation type="submission" date="2021-02" db="EMBL/GenBank/DDBJ databases">
        <title>Plant Genome Project.</title>
        <authorList>
            <person name="Zhang R.-G."/>
        </authorList>
    </citation>
    <scope>NUCLEOTIDE SEQUENCE [LARGE SCALE GENOMIC DNA]</scope>
    <source>
        <tissue evidence="3">Leaves</tissue>
    </source>
</reference>
<dbReference type="SMART" id="SM00667">
    <property type="entry name" value="LisH"/>
    <property type="match status" value="1"/>
</dbReference>
<feature type="compositionally biased region" description="Basic and acidic residues" evidence="1">
    <location>
        <begin position="276"/>
        <end position="291"/>
    </location>
</feature>
<gene>
    <name evidence="3" type="ORF">JRO89_XS04G0268500</name>
</gene>
<keyword evidence="4" id="KW-1185">Reference proteome</keyword>
<sequence length="413" mass="46831">MKRGNNDPKHRTLKPEQRASLLHSIAGYLQSNGFSKTLKKFLSEAQIEKDGLRDSTQNLEDIFCNYLETCDHSGKNFSGLKVQDLQMDGNSERDKELDFAGGVETVSKKKKKRRNEDNHGTVGRSEDSGKFTDSKENEIITDATLLELNVKAKEKKKNKKTSDSHGQAAEVTADLMKEPADVVVCDQKLQEPDKKHKDKKKKKSKLDSESIIEDVEHHERIKELDEGKLSRTESKKDDSKISEEDATDKESKRSKKRKRLASEENNSMPIEENEVEESKRRKTKGSEELKGTEQVTEMNATPGNLKNENGEKSALHKSIKKQANGSAEPKTVKAFQRVKIDDVVFTDERLKDNSYWAKEGAEIGYGAKAQDVLGQVRGRDFRHEKTKKKRGSYRGGQIDLQSHSVKFNYSDEE</sequence>
<feature type="compositionally biased region" description="Polar residues" evidence="1">
    <location>
        <begin position="293"/>
        <end position="307"/>
    </location>
</feature>
<dbReference type="Proteomes" id="UP000827721">
    <property type="component" value="Unassembled WGS sequence"/>
</dbReference>
<dbReference type="Pfam" id="PF05022">
    <property type="entry name" value="SRP40_C"/>
    <property type="match status" value="1"/>
</dbReference>
<feature type="compositionally biased region" description="Basic and acidic residues" evidence="1">
    <location>
        <begin position="214"/>
        <end position="251"/>
    </location>
</feature>
<dbReference type="InterPro" id="IPR039191">
    <property type="entry name" value="Nopp140-like"/>
</dbReference>
<evidence type="ECO:0000259" key="2">
    <source>
        <dbReference type="Pfam" id="PF05022"/>
    </source>
</evidence>
<feature type="region of interest" description="Disordered" evidence="1">
    <location>
        <begin position="153"/>
        <end position="330"/>
    </location>
</feature>
<evidence type="ECO:0000313" key="4">
    <source>
        <dbReference type="Proteomes" id="UP000827721"/>
    </source>
</evidence>
<feature type="domain" description="Srp40 C-terminal" evidence="2">
    <location>
        <begin position="335"/>
        <end position="407"/>
    </location>
</feature>
<evidence type="ECO:0000313" key="3">
    <source>
        <dbReference type="EMBL" id="KAH7572517.1"/>
    </source>
</evidence>
<organism evidence="3 4">
    <name type="scientific">Xanthoceras sorbifolium</name>
    <dbReference type="NCBI Taxonomy" id="99658"/>
    <lineage>
        <taxon>Eukaryota</taxon>
        <taxon>Viridiplantae</taxon>
        <taxon>Streptophyta</taxon>
        <taxon>Embryophyta</taxon>
        <taxon>Tracheophyta</taxon>
        <taxon>Spermatophyta</taxon>
        <taxon>Magnoliopsida</taxon>
        <taxon>eudicotyledons</taxon>
        <taxon>Gunneridae</taxon>
        <taxon>Pentapetalae</taxon>
        <taxon>rosids</taxon>
        <taxon>malvids</taxon>
        <taxon>Sapindales</taxon>
        <taxon>Sapindaceae</taxon>
        <taxon>Xanthoceroideae</taxon>
        <taxon>Xanthoceras</taxon>
    </lineage>
</organism>
<evidence type="ECO:0000256" key="1">
    <source>
        <dbReference type="SAM" id="MobiDB-lite"/>
    </source>
</evidence>
<feature type="compositionally biased region" description="Basic and acidic residues" evidence="1">
    <location>
        <begin position="114"/>
        <end position="135"/>
    </location>
</feature>
<dbReference type="InterPro" id="IPR006594">
    <property type="entry name" value="LisH"/>
</dbReference>
<proteinExistence type="predicted"/>
<dbReference type="EMBL" id="JAFEMO010000004">
    <property type="protein sequence ID" value="KAH7572517.1"/>
    <property type="molecule type" value="Genomic_DNA"/>
</dbReference>
<accession>A0ABQ8I885</accession>
<feature type="region of interest" description="Disordered" evidence="1">
    <location>
        <begin position="102"/>
        <end position="135"/>
    </location>
</feature>
<dbReference type="InterPro" id="IPR007718">
    <property type="entry name" value="Srp40_C"/>
</dbReference>